<evidence type="ECO:0000256" key="1">
    <source>
        <dbReference type="ARBA" id="ARBA00006111"/>
    </source>
</evidence>
<dbReference type="OrthoDB" id="5399166at2759"/>
<evidence type="ECO:0000313" key="6">
    <source>
        <dbReference type="Proteomes" id="UP001150925"/>
    </source>
</evidence>
<reference evidence="5" key="1">
    <citation type="submission" date="2022-07" db="EMBL/GenBank/DDBJ databases">
        <title>Phylogenomic reconstructions and comparative analyses of Kickxellomycotina fungi.</title>
        <authorList>
            <person name="Reynolds N.K."/>
            <person name="Stajich J.E."/>
            <person name="Barry K."/>
            <person name="Grigoriev I.V."/>
            <person name="Crous P."/>
            <person name="Smith M.E."/>
        </authorList>
    </citation>
    <scope>NUCLEOTIDE SEQUENCE</scope>
    <source>
        <strain evidence="5">RSA 1196</strain>
    </source>
</reference>
<name>A0A9W8AYZ6_9FUNG</name>
<protein>
    <recommendedName>
        <fullName evidence="3">Biogenesis of lysosome-related organelles complex 1 subunit 7</fullName>
    </recommendedName>
</protein>
<evidence type="ECO:0000313" key="5">
    <source>
        <dbReference type="EMBL" id="KAJ1968537.1"/>
    </source>
</evidence>
<dbReference type="GO" id="GO:0000149">
    <property type="term" value="F:SNARE binding"/>
    <property type="evidence" value="ECO:0007669"/>
    <property type="project" value="TreeGrafter"/>
</dbReference>
<dbReference type="GO" id="GO:0031083">
    <property type="term" value="C:BLOC-1 complex"/>
    <property type="evidence" value="ECO:0007669"/>
    <property type="project" value="InterPro"/>
</dbReference>
<proteinExistence type="inferred from homology"/>
<comment type="similarity">
    <text evidence="1">Belongs to the SNAPIN family.</text>
</comment>
<feature type="compositionally biased region" description="Polar residues" evidence="4">
    <location>
        <begin position="44"/>
        <end position="53"/>
    </location>
</feature>
<organism evidence="5 6">
    <name type="scientific">Dispira parvispora</name>
    <dbReference type="NCBI Taxonomy" id="1520584"/>
    <lineage>
        <taxon>Eukaryota</taxon>
        <taxon>Fungi</taxon>
        <taxon>Fungi incertae sedis</taxon>
        <taxon>Zoopagomycota</taxon>
        <taxon>Kickxellomycotina</taxon>
        <taxon>Dimargaritomycetes</taxon>
        <taxon>Dimargaritales</taxon>
        <taxon>Dimargaritaceae</taxon>
        <taxon>Dispira</taxon>
    </lineage>
</organism>
<sequence>MDQSANRPTSPLTSPLTPPASIRLPTTSLSDIDHSFPHVDGTFSIPSSLFSSPRTDDPNARPLLFHSNDDQIPTVAPEEEEEDPQHLLNQGIWQLLTPAITTMDDRLVTIQASQRELSDVLERLLSDLQRVDQMTVVPPRLHTCVQRLQDGRRKITDTNSMLRNVKERLQRLHTQVQREPSFPHPTRR</sequence>
<dbReference type="AlphaFoldDB" id="A0A9W8AYZ6"/>
<dbReference type="EMBL" id="JANBPY010000167">
    <property type="protein sequence ID" value="KAJ1968537.1"/>
    <property type="molecule type" value="Genomic_DNA"/>
</dbReference>
<evidence type="ECO:0000256" key="3">
    <source>
        <dbReference type="ARBA" id="ARBA00033330"/>
    </source>
</evidence>
<dbReference type="InterPro" id="IPR028119">
    <property type="entry name" value="Snapin/Pallidin/Snn1"/>
</dbReference>
<dbReference type="GO" id="GO:0006886">
    <property type="term" value="P:intracellular protein transport"/>
    <property type="evidence" value="ECO:0007669"/>
    <property type="project" value="InterPro"/>
</dbReference>
<dbReference type="PANTHER" id="PTHR31305">
    <property type="entry name" value="SNARE-ASSOCIATED PROTEIN SNAPIN"/>
    <property type="match status" value="1"/>
</dbReference>
<gene>
    <name evidence="5" type="ORF">IWQ62_001186</name>
</gene>
<evidence type="ECO:0000256" key="2">
    <source>
        <dbReference type="ARBA" id="ARBA00023054"/>
    </source>
</evidence>
<feature type="region of interest" description="Disordered" evidence="4">
    <location>
        <begin position="1"/>
        <end position="67"/>
    </location>
</feature>
<dbReference type="Pfam" id="PF14712">
    <property type="entry name" value="Snapin_Pallidin"/>
    <property type="match status" value="1"/>
</dbReference>
<dbReference type="InterPro" id="IPR017246">
    <property type="entry name" value="Snapin"/>
</dbReference>
<keyword evidence="6" id="KW-1185">Reference proteome</keyword>
<evidence type="ECO:0000256" key="4">
    <source>
        <dbReference type="SAM" id="MobiDB-lite"/>
    </source>
</evidence>
<dbReference type="GO" id="GO:0099078">
    <property type="term" value="C:BORC complex"/>
    <property type="evidence" value="ECO:0007669"/>
    <property type="project" value="TreeGrafter"/>
</dbReference>
<keyword evidence="2" id="KW-0175">Coiled coil</keyword>
<dbReference type="PANTHER" id="PTHR31305:SF2">
    <property type="entry name" value="SNARE-ASSOCIATED PROTEIN SNAPIN"/>
    <property type="match status" value="1"/>
</dbReference>
<comment type="caution">
    <text evidence="5">The sequence shown here is derived from an EMBL/GenBank/DDBJ whole genome shotgun (WGS) entry which is preliminary data.</text>
</comment>
<dbReference type="Proteomes" id="UP001150925">
    <property type="component" value="Unassembled WGS sequence"/>
</dbReference>
<dbReference type="GO" id="GO:0032418">
    <property type="term" value="P:lysosome localization"/>
    <property type="evidence" value="ECO:0007669"/>
    <property type="project" value="TreeGrafter"/>
</dbReference>
<accession>A0A9W8AYZ6</accession>